<gene>
    <name evidence="1" type="ORF">BN2476_320006</name>
</gene>
<dbReference type="EMBL" id="CYGY02000032">
    <property type="protein sequence ID" value="SIT42243.1"/>
    <property type="molecule type" value="Genomic_DNA"/>
</dbReference>
<keyword evidence="2" id="KW-1185">Reference proteome</keyword>
<reference evidence="1" key="1">
    <citation type="submission" date="2016-12" db="EMBL/GenBank/DDBJ databases">
        <authorList>
            <person name="Moulin L."/>
        </authorList>
    </citation>
    <scope>NUCLEOTIDE SEQUENCE [LARGE SCALE GENOMIC DNA]</scope>
    <source>
        <strain evidence="1">STM 7183</strain>
    </source>
</reference>
<name>A0A1N7S4B0_9BURK</name>
<organism evidence="1 2">
    <name type="scientific">Paraburkholderia piptadeniae</name>
    <dbReference type="NCBI Taxonomy" id="1701573"/>
    <lineage>
        <taxon>Bacteria</taxon>
        <taxon>Pseudomonadati</taxon>
        <taxon>Pseudomonadota</taxon>
        <taxon>Betaproteobacteria</taxon>
        <taxon>Burkholderiales</taxon>
        <taxon>Burkholderiaceae</taxon>
        <taxon>Paraburkholderia</taxon>
    </lineage>
</organism>
<evidence type="ECO:0000313" key="2">
    <source>
        <dbReference type="Proteomes" id="UP000195569"/>
    </source>
</evidence>
<protein>
    <submittedName>
        <fullName evidence="1">Uncharacterized protein</fullName>
    </submittedName>
</protein>
<dbReference type="Proteomes" id="UP000195569">
    <property type="component" value="Unassembled WGS sequence"/>
</dbReference>
<evidence type="ECO:0000313" key="1">
    <source>
        <dbReference type="EMBL" id="SIT42243.1"/>
    </source>
</evidence>
<proteinExistence type="predicted"/>
<accession>A0A1N7S4B0</accession>
<sequence>MSVDHSTRTVTSPEGRFASSIVVTDARLPLSCFSISIPFMIPSVEFACYRVRISLGQCPFFNRTPQYDVRVAWLNDAYNYRRREMKCEAPPMGKCERHACVLRACVPSAFRRIDEAALSMSAR</sequence>
<dbReference type="AlphaFoldDB" id="A0A1N7S4B0"/>
<comment type="caution">
    <text evidence="1">The sequence shown here is derived from an EMBL/GenBank/DDBJ whole genome shotgun (WGS) entry which is preliminary data.</text>
</comment>